<protein>
    <submittedName>
        <fullName evidence="3">CACTA en-spm transposon protein</fullName>
    </submittedName>
</protein>
<comment type="caution">
    <text evidence="3">The sequence shown here is derived from an EMBL/GenBank/DDBJ whole genome shotgun (WGS) entry which is preliminary data.</text>
</comment>
<evidence type="ECO:0000313" key="4">
    <source>
        <dbReference type="Proteomes" id="UP000321393"/>
    </source>
</evidence>
<evidence type="ECO:0000313" key="5">
    <source>
        <dbReference type="Proteomes" id="UP000321947"/>
    </source>
</evidence>
<proteinExistence type="predicted"/>
<evidence type="ECO:0000256" key="1">
    <source>
        <dbReference type="SAM" id="MobiDB-lite"/>
    </source>
</evidence>
<name>A0A5D3BB26_CUCMM</name>
<dbReference type="AlphaFoldDB" id="A0A5D3BB26"/>
<dbReference type="Proteomes" id="UP000321393">
    <property type="component" value="Unassembled WGS sequence"/>
</dbReference>
<dbReference type="Proteomes" id="UP000321947">
    <property type="component" value="Unassembled WGS sequence"/>
</dbReference>
<sequence>MGNNSASTFQPSVTPTPRRHAQSRLLELEHYVAGNRRILMTIAPGAEKPIFPHIVCFSQKIGTCLRKTFLVCCLKWADVGKECIELIKANLQMLSTFKEFQSDCHRHFKNCSDPKEAHANPSHLLIGHDED</sequence>
<dbReference type="EMBL" id="SSTD01020139">
    <property type="protein sequence ID" value="TYJ95568.1"/>
    <property type="molecule type" value="Genomic_DNA"/>
</dbReference>
<dbReference type="EMBL" id="SSTE01005687">
    <property type="protein sequence ID" value="KAA0060196.1"/>
    <property type="molecule type" value="Genomic_DNA"/>
</dbReference>
<evidence type="ECO:0000313" key="2">
    <source>
        <dbReference type="EMBL" id="KAA0060196.1"/>
    </source>
</evidence>
<gene>
    <name evidence="3" type="ORF">E5676_scaffold767G00730</name>
    <name evidence="2" type="ORF">E6C27_scaffold386G00080</name>
</gene>
<organism evidence="3 5">
    <name type="scientific">Cucumis melo var. makuwa</name>
    <name type="common">Oriental melon</name>
    <dbReference type="NCBI Taxonomy" id="1194695"/>
    <lineage>
        <taxon>Eukaryota</taxon>
        <taxon>Viridiplantae</taxon>
        <taxon>Streptophyta</taxon>
        <taxon>Embryophyta</taxon>
        <taxon>Tracheophyta</taxon>
        <taxon>Spermatophyta</taxon>
        <taxon>Magnoliopsida</taxon>
        <taxon>eudicotyledons</taxon>
        <taxon>Gunneridae</taxon>
        <taxon>Pentapetalae</taxon>
        <taxon>rosids</taxon>
        <taxon>fabids</taxon>
        <taxon>Cucurbitales</taxon>
        <taxon>Cucurbitaceae</taxon>
        <taxon>Benincaseae</taxon>
        <taxon>Cucumis</taxon>
    </lineage>
</organism>
<evidence type="ECO:0000313" key="3">
    <source>
        <dbReference type="EMBL" id="TYJ95568.1"/>
    </source>
</evidence>
<feature type="compositionally biased region" description="Polar residues" evidence="1">
    <location>
        <begin position="1"/>
        <end position="15"/>
    </location>
</feature>
<feature type="region of interest" description="Disordered" evidence="1">
    <location>
        <begin position="1"/>
        <end position="20"/>
    </location>
</feature>
<accession>A0A5D3BB26</accession>
<reference evidence="4 5" key="1">
    <citation type="submission" date="2019-08" db="EMBL/GenBank/DDBJ databases">
        <title>Draft genome sequences of two oriental melons (Cucumis melo L. var makuwa).</title>
        <authorList>
            <person name="Kwon S.-Y."/>
        </authorList>
    </citation>
    <scope>NUCLEOTIDE SEQUENCE [LARGE SCALE GENOMIC DNA]</scope>
    <source>
        <strain evidence="5">cv. Chang Bougi</strain>
        <strain evidence="4">cv. SW 3</strain>
        <tissue evidence="3">Leaf</tissue>
    </source>
</reference>